<evidence type="ECO:0000313" key="2">
    <source>
        <dbReference type="Proteomes" id="UP000335538"/>
    </source>
</evidence>
<name>A0A5E5BKY4_9BURK</name>
<dbReference type="AlphaFoldDB" id="A0A5E5BKY4"/>
<protein>
    <submittedName>
        <fullName evidence="1">Transposase</fullName>
    </submittedName>
</protein>
<reference evidence="1 2" key="1">
    <citation type="submission" date="2019-08" db="EMBL/GenBank/DDBJ databases">
        <authorList>
            <person name="Peeters C."/>
        </authorList>
    </citation>
    <scope>NUCLEOTIDE SEQUENCE [LARGE SCALE GENOMIC DNA]</scope>
    <source>
        <strain evidence="1 2">LMG 31121</strain>
    </source>
</reference>
<proteinExistence type="predicted"/>
<organism evidence="1 2">
    <name type="scientific">Pandoraea sputorum</name>
    <dbReference type="NCBI Taxonomy" id="93222"/>
    <lineage>
        <taxon>Bacteria</taxon>
        <taxon>Pseudomonadati</taxon>
        <taxon>Pseudomonadota</taxon>
        <taxon>Betaproteobacteria</taxon>
        <taxon>Burkholderiales</taxon>
        <taxon>Burkholderiaceae</taxon>
        <taxon>Pandoraea</taxon>
    </lineage>
</organism>
<dbReference type="EMBL" id="CABPSR010000049">
    <property type="protein sequence ID" value="VVE85936.1"/>
    <property type="molecule type" value="Genomic_DNA"/>
</dbReference>
<gene>
    <name evidence="1" type="ORF">PSP31121_05569</name>
</gene>
<accession>A0A5E5BKY4</accession>
<evidence type="ECO:0000313" key="1">
    <source>
        <dbReference type="EMBL" id="VVE85936.1"/>
    </source>
</evidence>
<dbReference type="Proteomes" id="UP000335538">
    <property type="component" value="Unassembled WGS sequence"/>
</dbReference>
<sequence>MCTVEAVVDAPVLGGYRMGSILAVSGSCCATFHGSNSPIRLTG</sequence>